<name>A0A8J2LGJ3_9HEXA</name>
<dbReference type="AlphaFoldDB" id="A0A8J2LGJ3"/>
<accession>A0A8J2LGJ3</accession>
<sequence length="20" mass="2158">KRNGCSTSSQSTPEFDALET</sequence>
<proteinExistence type="predicted"/>
<reference evidence="2" key="1">
    <citation type="submission" date="2021-06" db="EMBL/GenBank/DDBJ databases">
        <authorList>
            <person name="Hodson N. C."/>
            <person name="Mongue J. A."/>
            <person name="Jaron S. K."/>
        </authorList>
    </citation>
    <scope>NUCLEOTIDE SEQUENCE</scope>
</reference>
<organism evidence="2 3">
    <name type="scientific">Allacma fusca</name>
    <dbReference type="NCBI Taxonomy" id="39272"/>
    <lineage>
        <taxon>Eukaryota</taxon>
        <taxon>Metazoa</taxon>
        <taxon>Ecdysozoa</taxon>
        <taxon>Arthropoda</taxon>
        <taxon>Hexapoda</taxon>
        <taxon>Collembola</taxon>
        <taxon>Symphypleona</taxon>
        <taxon>Sminthuridae</taxon>
        <taxon>Allacma</taxon>
    </lineage>
</organism>
<evidence type="ECO:0000313" key="2">
    <source>
        <dbReference type="EMBL" id="CAG7830392.1"/>
    </source>
</evidence>
<comment type="caution">
    <text evidence="2">The sequence shown here is derived from an EMBL/GenBank/DDBJ whole genome shotgun (WGS) entry which is preliminary data.</text>
</comment>
<feature type="compositionally biased region" description="Polar residues" evidence="1">
    <location>
        <begin position="1"/>
        <end position="13"/>
    </location>
</feature>
<protein>
    <submittedName>
        <fullName evidence="2">Uncharacterized protein</fullName>
    </submittedName>
</protein>
<dbReference type="EMBL" id="CAJVCH010555642">
    <property type="protein sequence ID" value="CAG7830392.1"/>
    <property type="molecule type" value="Genomic_DNA"/>
</dbReference>
<evidence type="ECO:0000313" key="3">
    <source>
        <dbReference type="Proteomes" id="UP000708208"/>
    </source>
</evidence>
<feature type="region of interest" description="Disordered" evidence="1">
    <location>
        <begin position="1"/>
        <end position="20"/>
    </location>
</feature>
<evidence type="ECO:0000256" key="1">
    <source>
        <dbReference type="SAM" id="MobiDB-lite"/>
    </source>
</evidence>
<feature type="non-terminal residue" evidence="2">
    <location>
        <position position="1"/>
    </location>
</feature>
<dbReference type="Proteomes" id="UP000708208">
    <property type="component" value="Unassembled WGS sequence"/>
</dbReference>
<gene>
    <name evidence="2" type="ORF">AFUS01_LOCUS40197</name>
</gene>
<keyword evidence="3" id="KW-1185">Reference proteome</keyword>